<dbReference type="EMBL" id="ARYI01000007">
    <property type="protein sequence ID" value="KCZ93548.1"/>
    <property type="molecule type" value="Genomic_DNA"/>
</dbReference>
<sequence length="64" mass="6907">MRLRFGDVAPAVTRIPSQTALVFTPLPNQTAWISALFLLLPDLVNQSLQGIGTGVLWGNNVGFL</sequence>
<accession>A0A059FSZ7</accession>
<evidence type="ECO:0000313" key="1">
    <source>
        <dbReference type="EMBL" id="KCZ93548.1"/>
    </source>
</evidence>
<dbReference type="AlphaFoldDB" id="A0A059FSZ7"/>
<reference evidence="1 2" key="1">
    <citation type="submission" date="2013-04" db="EMBL/GenBank/DDBJ databases">
        <title>Hyphomonas hirschiana VP5 Genome Sequencing.</title>
        <authorList>
            <person name="Lai Q."/>
            <person name="Shao Z."/>
        </authorList>
    </citation>
    <scope>NUCLEOTIDE SEQUENCE [LARGE SCALE GENOMIC DNA]</scope>
    <source>
        <strain evidence="1 2">VP5</strain>
    </source>
</reference>
<evidence type="ECO:0000313" key="2">
    <source>
        <dbReference type="Proteomes" id="UP000025061"/>
    </source>
</evidence>
<comment type="caution">
    <text evidence="1">The sequence shown here is derived from an EMBL/GenBank/DDBJ whole genome shotgun (WGS) entry which is preliminary data.</text>
</comment>
<dbReference type="Proteomes" id="UP000025061">
    <property type="component" value="Unassembled WGS sequence"/>
</dbReference>
<name>A0A059FSZ7_9PROT</name>
<protein>
    <submittedName>
        <fullName evidence="1">Uncharacterized protein</fullName>
    </submittedName>
</protein>
<organism evidence="1 2">
    <name type="scientific">Hyphomonas hirschiana VP5</name>
    <dbReference type="NCBI Taxonomy" id="1280951"/>
    <lineage>
        <taxon>Bacteria</taxon>
        <taxon>Pseudomonadati</taxon>
        <taxon>Pseudomonadota</taxon>
        <taxon>Alphaproteobacteria</taxon>
        <taxon>Hyphomonadales</taxon>
        <taxon>Hyphomonadaceae</taxon>
        <taxon>Hyphomonas</taxon>
    </lineage>
</organism>
<gene>
    <name evidence="1" type="ORF">HHI_09137</name>
</gene>
<keyword evidence="2" id="KW-1185">Reference proteome</keyword>
<proteinExistence type="predicted"/>